<comment type="caution">
    <text evidence="2">The sequence shown here is derived from an EMBL/GenBank/DDBJ whole genome shotgun (WGS) entry which is preliminary data.</text>
</comment>
<keyword evidence="3" id="KW-1185">Reference proteome</keyword>
<proteinExistence type="inferred from homology"/>
<evidence type="ECO:0000313" key="2">
    <source>
        <dbReference type="EMBL" id="MBI1621230.1"/>
    </source>
</evidence>
<protein>
    <submittedName>
        <fullName evidence="2">2-hydroxyacyl-CoA dehydratase</fullName>
    </submittedName>
</protein>
<accession>A0ABS0SD51</accession>
<comment type="similarity">
    <text evidence="1">Belongs to the FldB/FldC dehydratase alpha/beta subunit family.</text>
</comment>
<organism evidence="2 3">
    <name type="scientific">Aquamicrobium zhengzhouense</name>
    <dbReference type="NCBI Taxonomy" id="2781738"/>
    <lineage>
        <taxon>Bacteria</taxon>
        <taxon>Pseudomonadati</taxon>
        <taxon>Pseudomonadota</taxon>
        <taxon>Alphaproteobacteria</taxon>
        <taxon>Hyphomicrobiales</taxon>
        <taxon>Phyllobacteriaceae</taxon>
        <taxon>Aquamicrobium</taxon>
    </lineage>
</organism>
<dbReference type="RefSeq" id="WP_198476631.1">
    <property type="nucleotide sequence ID" value="NZ_JADGMQ010000007.1"/>
</dbReference>
<dbReference type="EMBL" id="JADGMQ010000007">
    <property type="protein sequence ID" value="MBI1621230.1"/>
    <property type="molecule type" value="Genomic_DNA"/>
</dbReference>
<name>A0ABS0SD51_9HYPH</name>
<dbReference type="PANTHER" id="PTHR30548">
    <property type="entry name" value="2-HYDROXYGLUTARYL-COA DEHYDRATASE, D-COMPONENT-RELATED"/>
    <property type="match status" value="1"/>
</dbReference>
<dbReference type="Pfam" id="PF06050">
    <property type="entry name" value="HGD-D"/>
    <property type="match status" value="1"/>
</dbReference>
<evidence type="ECO:0000256" key="1">
    <source>
        <dbReference type="ARBA" id="ARBA00005806"/>
    </source>
</evidence>
<evidence type="ECO:0000313" key="3">
    <source>
        <dbReference type="Proteomes" id="UP000601789"/>
    </source>
</evidence>
<reference evidence="2 3" key="1">
    <citation type="submission" date="2020-10" db="EMBL/GenBank/DDBJ databases">
        <title>Aquamicrobium zhengzhouensis sp. nov., a exopolysaccharide producing bacterium isolated from farmland soil.</title>
        <authorList>
            <person name="Wang X."/>
        </authorList>
    </citation>
    <scope>NUCLEOTIDE SEQUENCE [LARGE SCALE GENOMIC DNA]</scope>
    <source>
        <strain evidence="3">cd-1</strain>
    </source>
</reference>
<dbReference type="Gene3D" id="3.40.50.11900">
    <property type="match status" value="1"/>
</dbReference>
<sequence>MTDMVFQSVADEPLATTALAKEKQKNWFKDFRTRSMEQGEPYVIAAAVSPHEIFHTMDVPVVTNTWYSSIISAKRQSPYYFDLMEKLGFHGDLPRYLSLPMMTTLDNDPERAPYGGLPKPALILDRLRGDYAQRISTKWAAAFDTETFFLDVPAQKKLIPNWWELAQCDWETLYESHRLDYQVEQIKALIEVAERTCGRRFDMDHFEGEMHRINQAGENVARARDAIASAEKCPVSLPDQLTNVMAATWNRGSQWSVDHTAAYAGEIEARVANKQAICPGEKTRLLWLNTGLWFNTGFYRAFEESHNATFVWSMYSNYFSDGYRKYFDGDPLRALAARSISMNEQLHLPPWMAGWILKQAEEFRASGAVMLTPIGDRLSSYGTRACIDMLERAGLPVLELSASMVDARLWDNDAMIARVGDFIDQRVKA</sequence>
<dbReference type="InterPro" id="IPR010327">
    <property type="entry name" value="FldB/FldC_alpha/beta"/>
</dbReference>
<gene>
    <name evidence="2" type="ORF">IOD40_11210</name>
</gene>
<dbReference type="PANTHER" id="PTHR30548:SF2">
    <property type="entry name" value="2-HYDROXYACYL-COA DEHYDRATASE,D-COMPONENT"/>
    <property type="match status" value="1"/>
</dbReference>
<dbReference type="Proteomes" id="UP000601789">
    <property type="component" value="Unassembled WGS sequence"/>
</dbReference>